<gene>
    <name evidence="1" type="ORF">K444DRAFT_483958</name>
</gene>
<dbReference type="EMBL" id="KZ613740">
    <property type="protein sequence ID" value="PMD67456.1"/>
    <property type="molecule type" value="Genomic_DNA"/>
</dbReference>
<dbReference type="STRING" id="1095630.A0A2J6TWQ4"/>
<evidence type="ECO:0000313" key="1">
    <source>
        <dbReference type="EMBL" id="PMD67456.1"/>
    </source>
</evidence>
<dbReference type="SUPFAM" id="SSF48452">
    <property type="entry name" value="TPR-like"/>
    <property type="match status" value="1"/>
</dbReference>
<name>A0A2J6TWQ4_9HELO</name>
<dbReference type="Gene3D" id="1.25.40.10">
    <property type="entry name" value="Tetratricopeptide repeat domain"/>
    <property type="match status" value="1"/>
</dbReference>
<organism evidence="1 2">
    <name type="scientific">Hyaloscypha bicolor E</name>
    <dbReference type="NCBI Taxonomy" id="1095630"/>
    <lineage>
        <taxon>Eukaryota</taxon>
        <taxon>Fungi</taxon>
        <taxon>Dikarya</taxon>
        <taxon>Ascomycota</taxon>
        <taxon>Pezizomycotina</taxon>
        <taxon>Leotiomycetes</taxon>
        <taxon>Helotiales</taxon>
        <taxon>Hyaloscyphaceae</taxon>
        <taxon>Hyaloscypha</taxon>
        <taxon>Hyaloscypha bicolor</taxon>
    </lineage>
</organism>
<dbReference type="InterPro" id="IPR011990">
    <property type="entry name" value="TPR-like_helical_dom_sf"/>
</dbReference>
<proteinExistence type="predicted"/>
<protein>
    <recommendedName>
        <fullName evidence="3">Kinesin light chain</fullName>
    </recommendedName>
</protein>
<evidence type="ECO:0008006" key="3">
    <source>
        <dbReference type="Google" id="ProtNLM"/>
    </source>
</evidence>
<feature type="non-terminal residue" evidence="1">
    <location>
        <position position="1"/>
    </location>
</feature>
<sequence>SLALIYQSQQQWTKAEDLFLQVIQTRKRVQGMDHQDTLNSIANLASTYIYQG</sequence>
<dbReference type="Pfam" id="PF13424">
    <property type="entry name" value="TPR_12"/>
    <property type="match status" value="1"/>
</dbReference>
<dbReference type="GeneID" id="36581144"/>
<keyword evidence="2" id="KW-1185">Reference proteome</keyword>
<dbReference type="OrthoDB" id="5390271at2759"/>
<dbReference type="InParanoid" id="A0A2J6TWQ4"/>
<accession>A0A2J6TWQ4</accession>
<dbReference type="RefSeq" id="XP_024744360.1">
    <property type="nucleotide sequence ID" value="XM_024873064.1"/>
</dbReference>
<feature type="non-terminal residue" evidence="1">
    <location>
        <position position="52"/>
    </location>
</feature>
<evidence type="ECO:0000313" key="2">
    <source>
        <dbReference type="Proteomes" id="UP000235371"/>
    </source>
</evidence>
<dbReference type="Proteomes" id="UP000235371">
    <property type="component" value="Unassembled WGS sequence"/>
</dbReference>
<dbReference type="AlphaFoldDB" id="A0A2J6TWQ4"/>
<reference evidence="1 2" key="1">
    <citation type="submission" date="2016-04" db="EMBL/GenBank/DDBJ databases">
        <title>A degradative enzymes factory behind the ericoid mycorrhizal symbiosis.</title>
        <authorList>
            <consortium name="DOE Joint Genome Institute"/>
            <person name="Martino E."/>
            <person name="Morin E."/>
            <person name="Grelet G."/>
            <person name="Kuo A."/>
            <person name="Kohler A."/>
            <person name="Daghino S."/>
            <person name="Barry K."/>
            <person name="Choi C."/>
            <person name="Cichocki N."/>
            <person name="Clum A."/>
            <person name="Copeland A."/>
            <person name="Hainaut M."/>
            <person name="Haridas S."/>
            <person name="Labutti K."/>
            <person name="Lindquist E."/>
            <person name="Lipzen A."/>
            <person name="Khouja H.-R."/>
            <person name="Murat C."/>
            <person name="Ohm R."/>
            <person name="Olson A."/>
            <person name="Spatafora J."/>
            <person name="Veneault-Fourrey C."/>
            <person name="Henrissat B."/>
            <person name="Grigoriev I."/>
            <person name="Martin F."/>
            <person name="Perotto S."/>
        </authorList>
    </citation>
    <scope>NUCLEOTIDE SEQUENCE [LARGE SCALE GENOMIC DNA]</scope>
    <source>
        <strain evidence="1 2">E</strain>
    </source>
</reference>